<feature type="region of interest" description="Disordered" evidence="1">
    <location>
        <begin position="1"/>
        <end position="43"/>
    </location>
</feature>
<name>A0A7H8RDA9_TALRU</name>
<dbReference type="KEGG" id="trg:TRUGW13939_10686"/>
<evidence type="ECO:0000256" key="1">
    <source>
        <dbReference type="SAM" id="MobiDB-lite"/>
    </source>
</evidence>
<proteinExistence type="predicted"/>
<evidence type="ECO:0000313" key="2">
    <source>
        <dbReference type="EMBL" id="QKX63515.1"/>
    </source>
</evidence>
<evidence type="ECO:0000313" key="3">
    <source>
        <dbReference type="Proteomes" id="UP000509510"/>
    </source>
</evidence>
<reference evidence="3" key="1">
    <citation type="submission" date="2020-06" db="EMBL/GenBank/DDBJ databases">
        <title>A chromosome-scale genome assembly of Talaromyces rugulosus W13939.</title>
        <authorList>
            <person name="Wang B."/>
            <person name="Guo L."/>
            <person name="Ye K."/>
            <person name="Wang L."/>
        </authorList>
    </citation>
    <scope>NUCLEOTIDE SEQUENCE [LARGE SCALE GENOMIC DNA]</scope>
    <source>
        <strain evidence="3">W13939</strain>
    </source>
</reference>
<dbReference type="Proteomes" id="UP000509510">
    <property type="component" value="Chromosome VI"/>
</dbReference>
<dbReference type="GeneID" id="55998165"/>
<accession>A0A7H8RDA9</accession>
<feature type="compositionally biased region" description="Polar residues" evidence="1">
    <location>
        <begin position="22"/>
        <end position="31"/>
    </location>
</feature>
<dbReference type="EMBL" id="CP055903">
    <property type="protein sequence ID" value="QKX63515.1"/>
    <property type="molecule type" value="Genomic_DNA"/>
</dbReference>
<feature type="compositionally biased region" description="Pro residues" evidence="1">
    <location>
        <begin position="359"/>
        <end position="373"/>
    </location>
</feature>
<feature type="region of interest" description="Disordered" evidence="1">
    <location>
        <begin position="326"/>
        <end position="375"/>
    </location>
</feature>
<feature type="compositionally biased region" description="Low complexity" evidence="1">
    <location>
        <begin position="332"/>
        <end position="358"/>
    </location>
</feature>
<dbReference type="OrthoDB" id="4226302at2759"/>
<gene>
    <name evidence="2" type="ORF">TRUGW13939_10686</name>
</gene>
<keyword evidence="3" id="KW-1185">Reference proteome</keyword>
<dbReference type="AlphaFoldDB" id="A0A7H8RDA9"/>
<organism evidence="2 3">
    <name type="scientific">Talaromyces rugulosus</name>
    <name type="common">Penicillium rugulosum</name>
    <dbReference type="NCBI Taxonomy" id="121627"/>
    <lineage>
        <taxon>Eukaryota</taxon>
        <taxon>Fungi</taxon>
        <taxon>Dikarya</taxon>
        <taxon>Ascomycota</taxon>
        <taxon>Pezizomycotina</taxon>
        <taxon>Eurotiomycetes</taxon>
        <taxon>Eurotiomycetidae</taxon>
        <taxon>Eurotiales</taxon>
        <taxon>Trichocomaceae</taxon>
        <taxon>Talaromyces</taxon>
        <taxon>Talaromyces sect. Islandici</taxon>
    </lineage>
</organism>
<feature type="compositionally biased region" description="Polar residues" evidence="1">
    <location>
        <begin position="1"/>
        <end position="14"/>
    </location>
</feature>
<dbReference type="RefSeq" id="XP_035349689.1">
    <property type="nucleotide sequence ID" value="XM_035493796.1"/>
</dbReference>
<sequence>MNKTTAVQLRSGSTSRHKKSQRNSTNSSKPTQRLILHPPKLPQQPKLMLRSSKQSLSNRTVCDWMDVSLVGNGSDASYSYGDICTVQAILKNFNGLSSAPSIIDDVEGKLEDLATSTGSTVDDYTSAEVEMNGILQEALDCHHCDDAINFDPEIMESDIRHGIYRCSEDPPFVLNQPCEDIAPDEMPQEVCAPGYLQLATQAQQDRYLELVGGHINRNRENKIFAGMEEVDQGYESKFAFYCVDYHIHQHYIHRRSALNLCRTNDEMDDFRSWKYKLALWTARQHRPLRLDSHDMVDQLMTHGHNTNANGNVTTTAAIKPMSLATMEGEPNPFATSRSTSPTSSTYSSHSSPSTAASSPPGPSPVRPPSPPILPWHKQEFSISSQITLHRRLTNPRERAARVRAARKQFQNIMKRRALQRREGLVKAEHEAAIAWARWHQGKDAPLAIPRDRDIAQLLQYYGR</sequence>
<protein>
    <submittedName>
        <fullName evidence="2">Uncharacterized protein</fullName>
    </submittedName>
</protein>